<name>A0A8S5PAZ3_9CAUD</name>
<accession>A0A8S5PAZ3</accession>
<feature type="region of interest" description="Disordered" evidence="1">
    <location>
        <begin position="1"/>
        <end position="36"/>
    </location>
</feature>
<organism evidence="2">
    <name type="scientific">Siphoviridae sp. ctmpG14</name>
    <dbReference type="NCBI Taxonomy" id="2825654"/>
    <lineage>
        <taxon>Viruses</taxon>
        <taxon>Duplodnaviria</taxon>
        <taxon>Heunggongvirae</taxon>
        <taxon>Uroviricota</taxon>
        <taxon>Caudoviricetes</taxon>
    </lineage>
</organism>
<evidence type="ECO:0000256" key="1">
    <source>
        <dbReference type="SAM" id="MobiDB-lite"/>
    </source>
</evidence>
<proteinExistence type="predicted"/>
<sequence length="63" mass="7820">MPKKKNKSDRIKPPGIPRELEIEDLEPPDESEDREELRKLFAEEIEEREKENEFYKYEWRIEN</sequence>
<reference evidence="2" key="1">
    <citation type="journal article" date="2021" name="Proc. Natl. Acad. Sci. U.S.A.">
        <title>A Catalog of Tens of Thousands of Viruses from Human Metagenomes Reveals Hidden Associations with Chronic Diseases.</title>
        <authorList>
            <person name="Tisza M.J."/>
            <person name="Buck C.B."/>
        </authorList>
    </citation>
    <scope>NUCLEOTIDE SEQUENCE</scope>
    <source>
        <strain evidence="2">CtmpG14</strain>
    </source>
</reference>
<feature type="compositionally biased region" description="Acidic residues" evidence="1">
    <location>
        <begin position="21"/>
        <end position="34"/>
    </location>
</feature>
<protein>
    <submittedName>
        <fullName evidence="2">Uncharacterized protein</fullName>
    </submittedName>
</protein>
<dbReference type="EMBL" id="BK015384">
    <property type="protein sequence ID" value="DAE04238.1"/>
    <property type="molecule type" value="Genomic_DNA"/>
</dbReference>
<evidence type="ECO:0000313" key="2">
    <source>
        <dbReference type="EMBL" id="DAE04238.1"/>
    </source>
</evidence>